<dbReference type="RefSeq" id="WP_052673474.1">
    <property type="nucleotide sequence ID" value="NZ_CP114058.1"/>
</dbReference>
<name>A0ABY7HQ81_9GAMM</name>
<sequence length="73" mass="8305">MKALIGMMPENMFRERVMARVKGLYILEANEPKIWFSSIAALGQVLNNPNIELIKIQTIKKPLSHHEKGALMT</sequence>
<protein>
    <recommendedName>
        <fullName evidence="3">Transcriptional regulator</fullName>
    </recommendedName>
</protein>
<evidence type="ECO:0000313" key="1">
    <source>
        <dbReference type="EMBL" id="WAT01187.1"/>
    </source>
</evidence>
<evidence type="ECO:0008006" key="3">
    <source>
        <dbReference type="Google" id="ProtNLM"/>
    </source>
</evidence>
<proteinExistence type="predicted"/>
<dbReference type="EMBL" id="CP114058">
    <property type="protein sequence ID" value="WAT01187.1"/>
    <property type="molecule type" value="Genomic_DNA"/>
</dbReference>
<evidence type="ECO:0000313" key="2">
    <source>
        <dbReference type="Proteomes" id="UP001164712"/>
    </source>
</evidence>
<dbReference type="Proteomes" id="UP001164712">
    <property type="component" value="Chromosome"/>
</dbReference>
<accession>A0ABY7HQ81</accession>
<gene>
    <name evidence="1" type="ORF">O1V66_21100</name>
</gene>
<reference evidence="1" key="1">
    <citation type="submission" date="2022-12" db="EMBL/GenBank/DDBJ databases">
        <title>Complete genome sequence of an Australian strain of Rouxiella badensis DAR84756 and resolution of the R. badensis DSM100043 and R. chamberiensis DSM28324 genomes.</title>
        <authorList>
            <person name="Paul S."/>
            <person name="Anderson P.J."/>
            <person name="Maynard G."/>
            <person name="Dyall-Smith M."/>
            <person name="Kudinha T."/>
        </authorList>
    </citation>
    <scope>NUCLEOTIDE SEQUENCE</scope>
    <source>
        <strain evidence="1">DSM 28324</strain>
    </source>
</reference>
<keyword evidence="2" id="KW-1185">Reference proteome</keyword>
<organism evidence="1 2">
    <name type="scientific">Rouxiella chamberiensis</name>
    <dbReference type="NCBI Taxonomy" id="1513468"/>
    <lineage>
        <taxon>Bacteria</taxon>
        <taxon>Pseudomonadati</taxon>
        <taxon>Pseudomonadota</taxon>
        <taxon>Gammaproteobacteria</taxon>
        <taxon>Enterobacterales</taxon>
        <taxon>Yersiniaceae</taxon>
        <taxon>Rouxiella</taxon>
    </lineage>
</organism>